<evidence type="ECO:0000313" key="4">
    <source>
        <dbReference type="EMBL" id="OIQ82914.1"/>
    </source>
</evidence>
<accession>A0A1J5QI45</accession>
<keyword evidence="2" id="KW-0472">Membrane</keyword>
<keyword evidence="2" id="KW-0812">Transmembrane</keyword>
<dbReference type="GO" id="GO:0015679">
    <property type="term" value="P:plasma membrane copper ion transport"/>
    <property type="evidence" value="ECO:0007669"/>
    <property type="project" value="TreeGrafter"/>
</dbReference>
<dbReference type="InterPro" id="IPR051909">
    <property type="entry name" value="MFP_Cation_Efflux"/>
</dbReference>
<dbReference type="GO" id="GO:0060003">
    <property type="term" value="P:copper ion export"/>
    <property type="evidence" value="ECO:0007669"/>
    <property type="project" value="TreeGrafter"/>
</dbReference>
<gene>
    <name evidence="4" type="ORF">GALL_352930</name>
</gene>
<evidence type="ECO:0000256" key="1">
    <source>
        <dbReference type="ARBA" id="ARBA00022448"/>
    </source>
</evidence>
<dbReference type="Pfam" id="PF25967">
    <property type="entry name" value="RND-MFP_C"/>
    <property type="match status" value="1"/>
</dbReference>
<reference evidence="4" key="1">
    <citation type="submission" date="2016-10" db="EMBL/GenBank/DDBJ databases">
        <title>Sequence of Gallionella enrichment culture.</title>
        <authorList>
            <person name="Poehlein A."/>
            <person name="Muehling M."/>
            <person name="Daniel R."/>
        </authorList>
    </citation>
    <scope>NUCLEOTIDE SEQUENCE</scope>
</reference>
<keyword evidence="1" id="KW-0813">Transport</keyword>
<dbReference type="InterPro" id="IPR058627">
    <property type="entry name" value="MdtA-like_C"/>
</dbReference>
<feature type="domain" description="Multidrug resistance protein MdtA-like C-terminal permuted SH3" evidence="3">
    <location>
        <begin position="279"/>
        <end position="337"/>
    </location>
</feature>
<dbReference type="AlphaFoldDB" id="A0A1J5QI45"/>
<proteinExistence type="predicted"/>
<dbReference type="PANTHER" id="PTHR30097:SF4">
    <property type="entry name" value="SLR6042 PROTEIN"/>
    <property type="match status" value="1"/>
</dbReference>
<name>A0A1J5QI45_9ZZZZ</name>
<evidence type="ECO:0000256" key="2">
    <source>
        <dbReference type="SAM" id="Phobius"/>
    </source>
</evidence>
<dbReference type="Gene3D" id="2.40.420.20">
    <property type="match status" value="1"/>
</dbReference>
<feature type="transmembrane region" description="Helical" evidence="2">
    <location>
        <begin position="7"/>
        <end position="27"/>
    </location>
</feature>
<sequence>MNRKAAVIIGLQTLIIVILFWVLVFFGRDEYEAATDKQDDNIASTSHVGTENGAATVTLSPQSQQQSGITTTMLTEASHRTAVSAFGTVMPIDSLVELRTRYLAARAEADIARALIANSRQEYQRLAQLNRDNRNVSDRAVAAAEAAWQSDEARLKAADTAASSLRDSIRQQWGDTLAGWATQTAAGESLQRLLQQHELLVQVALPFDAAAPAADTPLLVAPIGAQDRMVAATFVSASPQTDATLQGKTYFYRAPVANLRAGMRVTARLAAQGKSAAGVVVPQTAVVWYANSAWVYRKLATDKFVRQRISTDTEAGDGWFNSSGVKAGDEVITSGAQLLLSEEFKYQIKNENDD</sequence>
<dbReference type="EMBL" id="MLJW01000754">
    <property type="protein sequence ID" value="OIQ82914.1"/>
    <property type="molecule type" value="Genomic_DNA"/>
</dbReference>
<protein>
    <submittedName>
        <fullName evidence="4">Multidrug efflux system protein MdtE</fullName>
    </submittedName>
</protein>
<comment type="caution">
    <text evidence="4">The sequence shown here is derived from an EMBL/GenBank/DDBJ whole genome shotgun (WGS) entry which is preliminary data.</text>
</comment>
<keyword evidence="2" id="KW-1133">Transmembrane helix</keyword>
<dbReference type="PANTHER" id="PTHR30097">
    <property type="entry name" value="CATION EFFLUX SYSTEM PROTEIN CUSB"/>
    <property type="match status" value="1"/>
</dbReference>
<organism evidence="4">
    <name type="scientific">mine drainage metagenome</name>
    <dbReference type="NCBI Taxonomy" id="410659"/>
    <lineage>
        <taxon>unclassified sequences</taxon>
        <taxon>metagenomes</taxon>
        <taxon>ecological metagenomes</taxon>
    </lineage>
</organism>
<dbReference type="GO" id="GO:0030313">
    <property type="term" value="C:cell envelope"/>
    <property type="evidence" value="ECO:0007669"/>
    <property type="project" value="TreeGrafter"/>
</dbReference>
<evidence type="ECO:0000259" key="3">
    <source>
        <dbReference type="Pfam" id="PF25967"/>
    </source>
</evidence>